<organism evidence="7 8">
    <name type="scientific">Orchesella cincta</name>
    <name type="common">Springtail</name>
    <name type="synonym">Podura cincta</name>
    <dbReference type="NCBI Taxonomy" id="48709"/>
    <lineage>
        <taxon>Eukaryota</taxon>
        <taxon>Metazoa</taxon>
        <taxon>Ecdysozoa</taxon>
        <taxon>Arthropoda</taxon>
        <taxon>Hexapoda</taxon>
        <taxon>Collembola</taxon>
        <taxon>Entomobryomorpha</taxon>
        <taxon>Entomobryoidea</taxon>
        <taxon>Orchesellidae</taxon>
        <taxon>Orchesellinae</taxon>
        <taxon>Orchesella</taxon>
    </lineage>
</organism>
<dbReference type="SUPFAM" id="SSF51445">
    <property type="entry name" value="(Trans)glycosidases"/>
    <property type="match status" value="1"/>
</dbReference>
<dbReference type="InterPro" id="IPR050985">
    <property type="entry name" value="Alpha-glycosidase_related"/>
</dbReference>
<gene>
    <name evidence="7" type="ORF">Ocin01_00778</name>
</gene>
<feature type="domain" description="Glycosyl hydrolase family 31 C-terminal" evidence="6">
    <location>
        <begin position="414"/>
        <end position="493"/>
    </location>
</feature>
<evidence type="ECO:0000256" key="1">
    <source>
        <dbReference type="ARBA" id="ARBA00007806"/>
    </source>
</evidence>
<comment type="caution">
    <text evidence="7">The sequence shown here is derived from an EMBL/GenBank/DDBJ whole genome shotgun (WGS) entry which is preliminary data.</text>
</comment>
<proteinExistence type="inferred from homology"/>
<keyword evidence="3 4" id="KW-0326">Glycosidase</keyword>
<dbReference type="PANTHER" id="PTHR43053:SF4">
    <property type="entry name" value="MYOGENESIS-REGULATING GLYCOSIDASE"/>
    <property type="match status" value="1"/>
</dbReference>
<dbReference type="OrthoDB" id="10070917at2759"/>
<dbReference type="SUPFAM" id="SSF51011">
    <property type="entry name" value="Glycosyl hydrolase domain"/>
    <property type="match status" value="1"/>
</dbReference>
<dbReference type="OMA" id="VWDEFLL"/>
<dbReference type="Gene3D" id="2.60.40.1180">
    <property type="entry name" value="Golgi alpha-mannosidase II"/>
    <property type="match status" value="1"/>
</dbReference>
<evidence type="ECO:0000256" key="4">
    <source>
        <dbReference type="RuleBase" id="RU361185"/>
    </source>
</evidence>
<dbReference type="InterPro" id="IPR013780">
    <property type="entry name" value="Glyco_hydro_b"/>
</dbReference>
<evidence type="ECO:0000256" key="2">
    <source>
        <dbReference type="ARBA" id="ARBA00022801"/>
    </source>
</evidence>
<protein>
    <recommendedName>
        <fullName evidence="9">SITS-binding protein</fullName>
    </recommendedName>
</protein>
<dbReference type="AlphaFoldDB" id="A0A1D2NL15"/>
<comment type="similarity">
    <text evidence="1 4">Belongs to the glycosyl hydrolase 31 family.</text>
</comment>
<dbReference type="InterPro" id="IPR048395">
    <property type="entry name" value="Glyco_hydro_31_C"/>
</dbReference>
<evidence type="ECO:0000313" key="7">
    <source>
        <dbReference type="EMBL" id="ODN05937.1"/>
    </source>
</evidence>
<feature type="domain" description="Glycoside hydrolase family 31 TIM barrel" evidence="5">
    <location>
        <begin position="141"/>
        <end position="396"/>
    </location>
</feature>
<dbReference type="GO" id="GO:0004553">
    <property type="term" value="F:hydrolase activity, hydrolyzing O-glycosyl compounds"/>
    <property type="evidence" value="ECO:0007669"/>
    <property type="project" value="InterPro"/>
</dbReference>
<dbReference type="GO" id="GO:0005975">
    <property type="term" value="P:carbohydrate metabolic process"/>
    <property type="evidence" value="ECO:0007669"/>
    <property type="project" value="InterPro"/>
</dbReference>
<reference evidence="7 8" key="1">
    <citation type="journal article" date="2016" name="Genome Biol. Evol.">
        <title>Gene Family Evolution Reflects Adaptation to Soil Environmental Stressors in the Genome of the Collembolan Orchesella cincta.</title>
        <authorList>
            <person name="Faddeeva-Vakhrusheva A."/>
            <person name="Derks M.F."/>
            <person name="Anvar S.Y."/>
            <person name="Agamennone V."/>
            <person name="Suring W."/>
            <person name="Smit S."/>
            <person name="van Straalen N.M."/>
            <person name="Roelofs D."/>
        </authorList>
    </citation>
    <scope>NUCLEOTIDE SEQUENCE [LARGE SCALE GENOMIC DNA]</scope>
    <source>
        <tissue evidence="7">Mixed pool</tissue>
    </source>
</reference>
<dbReference type="CDD" id="cd06592">
    <property type="entry name" value="GH31_NET37"/>
    <property type="match status" value="1"/>
</dbReference>
<accession>A0A1D2NL15</accession>
<sequence>MSYGGGTTYNQTWPLNTQIIPDSAFVTGDYTSTTTGAKYGGVIENYFLFSNGIAMHIDEDTPLFVGKQLCISAKNEYPYKFRENLELKYDVCVGNNIRHVHQSTFPTFYEKPTRSPDQDMILKPFWSTWNEFNANVNQSIVIQHARRILEEGFSTNSHFEIDDGWEECYGQNTFNSVKFPDPAGMVQELNELGFRVTLWTHIFINYECKELFNEAFSKGYLLKDKKGKSAFTTWWHGDAGVVNYGIDAFKFDAGETDRLPWEFVLTEGSELSYPNDFTRAYVDAVSLFGGLIEVRTGSRSQGLPIFTRMLDKGSRWGYDNGLQSLIPSLLQFGILGYSYALPDMIGGNNYKPSAELWIRWLQANAFMPAVQFSIVPWSYPENPELSEITKTILAIREENWNEILHAVNSTISDGSPINRPMWWVDPEDRETYNIDDQYMLGDNILVAPVLTENSTSRDIYLPRGSWFSNTGIVFDGPVWLRNYSAPIQDLPYFKKL</sequence>
<name>A0A1D2NL15_ORCCI</name>
<dbReference type="Pfam" id="PF01055">
    <property type="entry name" value="Glyco_hydro_31_2nd"/>
    <property type="match status" value="1"/>
</dbReference>
<dbReference type="STRING" id="48709.A0A1D2NL15"/>
<dbReference type="Proteomes" id="UP000094527">
    <property type="component" value="Unassembled WGS sequence"/>
</dbReference>
<dbReference type="InterPro" id="IPR000322">
    <property type="entry name" value="Glyco_hydro_31_TIM"/>
</dbReference>
<dbReference type="PANTHER" id="PTHR43053">
    <property type="entry name" value="GLYCOSIDASE FAMILY 31"/>
    <property type="match status" value="1"/>
</dbReference>
<dbReference type="InterPro" id="IPR017853">
    <property type="entry name" value="GH"/>
</dbReference>
<evidence type="ECO:0000313" key="8">
    <source>
        <dbReference type="Proteomes" id="UP000094527"/>
    </source>
</evidence>
<evidence type="ECO:0000259" key="5">
    <source>
        <dbReference type="Pfam" id="PF01055"/>
    </source>
</evidence>
<keyword evidence="8" id="KW-1185">Reference proteome</keyword>
<evidence type="ECO:0008006" key="9">
    <source>
        <dbReference type="Google" id="ProtNLM"/>
    </source>
</evidence>
<evidence type="ECO:0000256" key="3">
    <source>
        <dbReference type="ARBA" id="ARBA00023295"/>
    </source>
</evidence>
<dbReference type="Pfam" id="PF21365">
    <property type="entry name" value="Glyco_hydro_31_3rd"/>
    <property type="match status" value="1"/>
</dbReference>
<dbReference type="EMBL" id="LJIJ01000013">
    <property type="protein sequence ID" value="ODN05937.1"/>
    <property type="molecule type" value="Genomic_DNA"/>
</dbReference>
<dbReference type="Gene3D" id="3.20.20.80">
    <property type="entry name" value="Glycosidases"/>
    <property type="match status" value="1"/>
</dbReference>
<evidence type="ECO:0000259" key="6">
    <source>
        <dbReference type="Pfam" id="PF21365"/>
    </source>
</evidence>
<keyword evidence="2 4" id="KW-0378">Hydrolase</keyword>